<feature type="coiled-coil region" evidence="1">
    <location>
        <begin position="86"/>
        <end position="127"/>
    </location>
</feature>
<keyword evidence="3" id="KW-1185">Reference proteome</keyword>
<dbReference type="Proteomes" id="UP001177003">
    <property type="component" value="Chromosome 4"/>
</dbReference>
<sequence length="134" mass="15480">MAKFHHKDPYYPNVIANGWIGEATKEVQEENPKVGLEEYQEMDYEGENAAEELDKDEDTRGILSEPYLSGAILKNHTMQEGPTDRLRSLEEEVDSLKQQLFATEARAVQAEQRVDETTREMSEMDEHLVRYFGI</sequence>
<organism evidence="2 3">
    <name type="scientific">Lactuca saligna</name>
    <name type="common">Willowleaf lettuce</name>
    <dbReference type="NCBI Taxonomy" id="75948"/>
    <lineage>
        <taxon>Eukaryota</taxon>
        <taxon>Viridiplantae</taxon>
        <taxon>Streptophyta</taxon>
        <taxon>Embryophyta</taxon>
        <taxon>Tracheophyta</taxon>
        <taxon>Spermatophyta</taxon>
        <taxon>Magnoliopsida</taxon>
        <taxon>eudicotyledons</taxon>
        <taxon>Gunneridae</taxon>
        <taxon>Pentapetalae</taxon>
        <taxon>asterids</taxon>
        <taxon>campanulids</taxon>
        <taxon>Asterales</taxon>
        <taxon>Asteraceae</taxon>
        <taxon>Cichorioideae</taxon>
        <taxon>Cichorieae</taxon>
        <taxon>Lactucinae</taxon>
        <taxon>Lactuca</taxon>
    </lineage>
</organism>
<evidence type="ECO:0000313" key="2">
    <source>
        <dbReference type="EMBL" id="CAI9282167.1"/>
    </source>
</evidence>
<proteinExistence type="predicted"/>
<dbReference type="AlphaFoldDB" id="A0AA35YYD7"/>
<name>A0AA35YYD7_LACSI</name>
<protein>
    <submittedName>
        <fullName evidence="2">Uncharacterized protein</fullName>
    </submittedName>
</protein>
<evidence type="ECO:0000313" key="3">
    <source>
        <dbReference type="Proteomes" id="UP001177003"/>
    </source>
</evidence>
<evidence type="ECO:0000256" key="1">
    <source>
        <dbReference type="SAM" id="Coils"/>
    </source>
</evidence>
<gene>
    <name evidence="2" type="ORF">LSALG_LOCUS21819</name>
</gene>
<dbReference type="EMBL" id="OX465080">
    <property type="protein sequence ID" value="CAI9282167.1"/>
    <property type="molecule type" value="Genomic_DNA"/>
</dbReference>
<keyword evidence="1" id="KW-0175">Coiled coil</keyword>
<reference evidence="2" key="1">
    <citation type="submission" date="2023-04" db="EMBL/GenBank/DDBJ databases">
        <authorList>
            <person name="Vijverberg K."/>
            <person name="Xiong W."/>
            <person name="Schranz E."/>
        </authorList>
    </citation>
    <scope>NUCLEOTIDE SEQUENCE</scope>
</reference>
<accession>A0AA35YYD7</accession>